<feature type="region of interest" description="Disordered" evidence="1">
    <location>
        <begin position="1"/>
        <end position="66"/>
    </location>
</feature>
<sequence>MKSGLQESEPQEYGTVVRKVEDDDGTSKLECTTEENVGPFEAPSSTPKANTVEDEDEVPGDNVRKTQGEVKIISCKSVLSSESAAGMADDGSGSMYNSAPYAKRIVHPPTLPPLSTNKCMSLSNKNILAARKAVQDGSTKKYVIYTDGVFDMFHIGHMNI</sequence>
<protein>
    <submittedName>
        <fullName evidence="2">Choline-phosphate cytidylyltransferase</fullName>
    </submittedName>
</protein>
<evidence type="ECO:0000256" key="1">
    <source>
        <dbReference type="SAM" id="MobiDB-lite"/>
    </source>
</evidence>
<reference evidence="2" key="2">
    <citation type="submission" date="2014-07" db="EMBL/GenBank/DDBJ databases">
        <authorList>
            <person name="Hull J."/>
        </authorList>
    </citation>
    <scope>NUCLEOTIDE SEQUENCE</scope>
</reference>
<dbReference type="InterPro" id="IPR014729">
    <property type="entry name" value="Rossmann-like_a/b/a_fold"/>
</dbReference>
<gene>
    <name evidence="2" type="primary">PCT1</name>
    <name evidence="2" type="ORF">CM83_21128</name>
</gene>
<proteinExistence type="predicted"/>
<dbReference type="EMBL" id="GBHO01031373">
    <property type="protein sequence ID" value="JAG12231.1"/>
    <property type="molecule type" value="Transcribed_RNA"/>
</dbReference>
<evidence type="ECO:0000313" key="2">
    <source>
        <dbReference type="EMBL" id="JAG12231.1"/>
    </source>
</evidence>
<feature type="compositionally biased region" description="Basic and acidic residues" evidence="1">
    <location>
        <begin position="18"/>
        <end position="27"/>
    </location>
</feature>
<reference evidence="2" key="1">
    <citation type="journal article" date="2014" name="PLoS ONE">
        <title>Transcriptome-Based Identification of ABC Transporters in the Western Tarnished Plant Bug Lygus hesperus.</title>
        <authorList>
            <person name="Hull J.J."/>
            <person name="Chaney K."/>
            <person name="Geib S.M."/>
            <person name="Fabrick J.A."/>
            <person name="Brent C.S."/>
            <person name="Walsh D."/>
            <person name="Lavine L.C."/>
        </authorList>
    </citation>
    <scope>NUCLEOTIDE SEQUENCE</scope>
</reference>
<keyword evidence="2" id="KW-0548">Nucleotidyltransferase</keyword>
<organism evidence="2">
    <name type="scientific">Lygus hesperus</name>
    <name type="common">Western plant bug</name>
    <dbReference type="NCBI Taxonomy" id="30085"/>
    <lineage>
        <taxon>Eukaryota</taxon>
        <taxon>Metazoa</taxon>
        <taxon>Ecdysozoa</taxon>
        <taxon>Arthropoda</taxon>
        <taxon>Hexapoda</taxon>
        <taxon>Insecta</taxon>
        <taxon>Pterygota</taxon>
        <taxon>Neoptera</taxon>
        <taxon>Paraneoptera</taxon>
        <taxon>Hemiptera</taxon>
        <taxon>Heteroptera</taxon>
        <taxon>Panheteroptera</taxon>
        <taxon>Cimicomorpha</taxon>
        <taxon>Miridae</taxon>
        <taxon>Mirini</taxon>
        <taxon>Lygus</taxon>
    </lineage>
</organism>
<dbReference type="Gene3D" id="3.40.50.620">
    <property type="entry name" value="HUPs"/>
    <property type="match status" value="1"/>
</dbReference>
<accession>A0A0A9WXT3</accession>
<keyword evidence="2" id="KW-0808">Transferase</keyword>
<dbReference type="AlphaFoldDB" id="A0A0A9WXT3"/>
<dbReference type="GO" id="GO:0016779">
    <property type="term" value="F:nucleotidyltransferase activity"/>
    <property type="evidence" value="ECO:0007669"/>
    <property type="project" value="UniProtKB-KW"/>
</dbReference>
<name>A0A0A9WXT3_LYGHE</name>